<dbReference type="EMBL" id="KQ086036">
    <property type="protein sequence ID" value="KLO10070.1"/>
    <property type="molecule type" value="Genomic_DNA"/>
</dbReference>
<accession>A0A0H2RDZ9</accession>
<dbReference type="Proteomes" id="UP000053477">
    <property type="component" value="Unassembled WGS sequence"/>
</dbReference>
<dbReference type="OrthoDB" id="3066495at2759"/>
<dbReference type="AlphaFoldDB" id="A0A0H2RDZ9"/>
<evidence type="ECO:0000256" key="1">
    <source>
        <dbReference type="SAM" id="MobiDB-lite"/>
    </source>
</evidence>
<feature type="region of interest" description="Disordered" evidence="1">
    <location>
        <begin position="1"/>
        <end position="45"/>
    </location>
</feature>
<reference evidence="2 3" key="1">
    <citation type="submission" date="2015-04" db="EMBL/GenBank/DDBJ databases">
        <title>Complete genome sequence of Schizopora paradoxa KUC8140, a cosmopolitan wood degrader in East Asia.</title>
        <authorList>
            <consortium name="DOE Joint Genome Institute"/>
            <person name="Min B."/>
            <person name="Park H."/>
            <person name="Jang Y."/>
            <person name="Kim J.-J."/>
            <person name="Kim K.H."/>
            <person name="Pangilinan J."/>
            <person name="Lipzen A."/>
            <person name="Riley R."/>
            <person name="Grigoriev I.V."/>
            <person name="Spatafora J.W."/>
            <person name="Choi I.-G."/>
        </authorList>
    </citation>
    <scope>NUCLEOTIDE SEQUENCE [LARGE SCALE GENOMIC DNA]</scope>
    <source>
        <strain evidence="2 3">KUC8140</strain>
    </source>
</reference>
<evidence type="ECO:0000313" key="3">
    <source>
        <dbReference type="Proteomes" id="UP000053477"/>
    </source>
</evidence>
<name>A0A0H2RDZ9_9AGAM</name>
<gene>
    <name evidence="2" type="ORF">SCHPADRAFT_943111</name>
</gene>
<sequence>MFKKRSPEDKSNTFELPSAINRNSRASKASTIASHSNRDARTSVERQRQLTIAYTDEDIQMSSETSSNTPHGVDVVDAVNTNELIGNLYTRVRAVSKFKRNLKTEDPSLRAGRSMPKMKNNTPVVLQLDDCGPSFKEIEEISHLRRAGSQRPRAENEEICRTLLQYARFEHPDIQLEAFREIVNQICFWPAVRSIFQAYLELPRNGDSIESVILSWRQRRNDASYSDAWRHFHEVVLLCLTANPLSDEMIRLEKEYPCGDISNYVQILARCAEGDERQKFLGLQFMQVVWTRTLSGYSVNIEHLASSDQKRRTLLKLASAVRSRFELIESIKFIVEDNSFDWLVTTFMQEMWDSLRRLDSKAVSFASIDDIQSRIWLEMYRIYLATQSSGWILTPCAHESHRNKWEDECWAQLSDAKYSELREILIRIPSRSIRRTQAGANNGTLPPLPPS</sequence>
<feature type="compositionally biased region" description="Basic and acidic residues" evidence="1">
    <location>
        <begin position="1"/>
        <end position="12"/>
    </location>
</feature>
<feature type="compositionally biased region" description="Basic and acidic residues" evidence="1">
    <location>
        <begin position="36"/>
        <end position="45"/>
    </location>
</feature>
<proteinExistence type="predicted"/>
<protein>
    <submittedName>
        <fullName evidence="2">Uncharacterized protein</fullName>
    </submittedName>
</protein>
<evidence type="ECO:0000313" key="2">
    <source>
        <dbReference type="EMBL" id="KLO10070.1"/>
    </source>
</evidence>
<feature type="compositionally biased region" description="Polar residues" evidence="1">
    <location>
        <begin position="20"/>
        <end position="35"/>
    </location>
</feature>
<organism evidence="2 3">
    <name type="scientific">Schizopora paradoxa</name>
    <dbReference type="NCBI Taxonomy" id="27342"/>
    <lineage>
        <taxon>Eukaryota</taxon>
        <taxon>Fungi</taxon>
        <taxon>Dikarya</taxon>
        <taxon>Basidiomycota</taxon>
        <taxon>Agaricomycotina</taxon>
        <taxon>Agaricomycetes</taxon>
        <taxon>Hymenochaetales</taxon>
        <taxon>Schizoporaceae</taxon>
        <taxon>Schizopora</taxon>
    </lineage>
</organism>
<keyword evidence="3" id="KW-1185">Reference proteome</keyword>
<dbReference type="InParanoid" id="A0A0H2RDZ9"/>